<feature type="domain" description="Glycosyl hydrolase family 32 N-terminal" evidence="6">
    <location>
        <begin position="28"/>
        <end position="332"/>
    </location>
</feature>
<accession>A0A174A3W2</accession>
<evidence type="ECO:0000256" key="1">
    <source>
        <dbReference type="ARBA" id="ARBA00009902"/>
    </source>
</evidence>
<keyword evidence="4 5" id="KW-0326">Glycosidase</keyword>
<comment type="similarity">
    <text evidence="1 5">Belongs to the glycosyl hydrolase 32 family.</text>
</comment>
<proteinExistence type="inferred from homology"/>
<dbReference type="Pfam" id="PF00251">
    <property type="entry name" value="Glyco_hydro_32N"/>
    <property type="match status" value="1"/>
</dbReference>
<dbReference type="SMART" id="SM00640">
    <property type="entry name" value="Glyco_32"/>
    <property type="match status" value="1"/>
</dbReference>
<dbReference type="GO" id="GO:0004564">
    <property type="term" value="F:beta-fructofuranosidase activity"/>
    <property type="evidence" value="ECO:0007669"/>
    <property type="project" value="UniProtKB-EC"/>
</dbReference>
<organism evidence="8 9">
    <name type="scientific">Fusicatenibacter saccharivorans</name>
    <dbReference type="NCBI Taxonomy" id="1150298"/>
    <lineage>
        <taxon>Bacteria</taxon>
        <taxon>Bacillati</taxon>
        <taxon>Bacillota</taxon>
        <taxon>Clostridia</taxon>
        <taxon>Lachnospirales</taxon>
        <taxon>Lachnospiraceae</taxon>
        <taxon>Fusicatenibacter</taxon>
    </lineage>
</organism>
<dbReference type="Pfam" id="PF08244">
    <property type="entry name" value="Glyco_hydro_32C"/>
    <property type="match status" value="1"/>
</dbReference>
<dbReference type="InterPro" id="IPR023296">
    <property type="entry name" value="Glyco_hydro_beta-prop_sf"/>
</dbReference>
<dbReference type="PANTHER" id="PTHR43101:SF1">
    <property type="entry name" value="BETA-FRUCTOSIDASE"/>
    <property type="match status" value="1"/>
</dbReference>
<dbReference type="CDD" id="cd08996">
    <property type="entry name" value="GH32_FFase"/>
    <property type="match status" value="1"/>
</dbReference>
<evidence type="ECO:0000256" key="3">
    <source>
        <dbReference type="ARBA" id="ARBA00022801"/>
    </source>
</evidence>
<keyword evidence="3 5" id="KW-0378">Hydrolase</keyword>
<evidence type="ECO:0000256" key="5">
    <source>
        <dbReference type="RuleBase" id="RU362110"/>
    </source>
</evidence>
<dbReference type="Proteomes" id="UP000095706">
    <property type="component" value="Unassembled WGS sequence"/>
</dbReference>
<sequence>MLSFSGFSYQRQQERDRKEIKHMKNRLHVKAPGNWVNDPNGMIYYKGQYHLFYQHFPYAPRWGTMHWGHAVSPDLIHWEHVGVALFPSLSEDQNGCFSGSAVEENGVMHLFYTGVHYNQVNPKDIHQCLDQDFTSAQLHLTSKDGMHFDVFGDKEVVIPALTDPEIGDNTHTRDPKVWKGSDAWYMVLGSTTKDHKGEALFYKSEDLSHWHLAGQATTKQKLGWMWECPDLFNVNGRSVFVFSPMELIEDTDGYADRAICMLPEFDEKTCTMKFPENWQLLDCGGDLYAPQTMTDADGNRISIAWLRMPEPVDGIWQGMFCLPRVVDVQNDHIYFRVLPAIRDGFCKKTDSLVSACGECAMIRAELKEGESLEIGGYKIWRQSGKVCADRTDVYPSGAKGWLHAETPQLKEGDLLEIFVDPNMIEIYANNGEYVLSQAVYGLGETFSYEMEKKPEIYLWNE</sequence>
<dbReference type="SUPFAM" id="SSF49899">
    <property type="entry name" value="Concanavalin A-like lectins/glucanases"/>
    <property type="match status" value="1"/>
</dbReference>
<evidence type="ECO:0000259" key="6">
    <source>
        <dbReference type="Pfam" id="PF00251"/>
    </source>
</evidence>
<dbReference type="EMBL" id="CYYV01000003">
    <property type="protein sequence ID" value="CUN82195.1"/>
    <property type="molecule type" value="Genomic_DNA"/>
</dbReference>
<dbReference type="Gene3D" id="2.60.120.560">
    <property type="entry name" value="Exo-inulinase, domain 1"/>
    <property type="match status" value="1"/>
</dbReference>
<dbReference type="InterPro" id="IPR013189">
    <property type="entry name" value="Glyco_hydro_32_C"/>
</dbReference>
<evidence type="ECO:0000313" key="9">
    <source>
        <dbReference type="Proteomes" id="UP000095706"/>
    </source>
</evidence>
<dbReference type="SUPFAM" id="SSF75005">
    <property type="entry name" value="Arabinanase/levansucrase/invertase"/>
    <property type="match status" value="1"/>
</dbReference>
<feature type="domain" description="Glycosyl hydrolase family 32 C-terminal" evidence="7">
    <location>
        <begin position="381"/>
        <end position="440"/>
    </location>
</feature>
<dbReference type="Gene3D" id="2.115.10.20">
    <property type="entry name" value="Glycosyl hydrolase domain, family 43"/>
    <property type="match status" value="1"/>
</dbReference>
<evidence type="ECO:0000256" key="4">
    <source>
        <dbReference type="ARBA" id="ARBA00023295"/>
    </source>
</evidence>
<protein>
    <recommendedName>
        <fullName evidence="2">beta-fructofuranosidase</fullName>
        <ecNumber evidence="2">3.2.1.26</ecNumber>
    </recommendedName>
</protein>
<evidence type="ECO:0000313" key="8">
    <source>
        <dbReference type="EMBL" id="CUN82195.1"/>
    </source>
</evidence>
<gene>
    <name evidence="8" type="primary">sacA</name>
    <name evidence="8" type="ORF">ERS852406_00750</name>
</gene>
<dbReference type="PANTHER" id="PTHR43101">
    <property type="entry name" value="BETA-FRUCTOSIDASE"/>
    <property type="match status" value="1"/>
</dbReference>
<dbReference type="GO" id="GO:0005975">
    <property type="term" value="P:carbohydrate metabolic process"/>
    <property type="evidence" value="ECO:0007669"/>
    <property type="project" value="InterPro"/>
</dbReference>
<evidence type="ECO:0000259" key="7">
    <source>
        <dbReference type="Pfam" id="PF08244"/>
    </source>
</evidence>
<name>A0A174A3W2_9FIRM</name>
<dbReference type="InterPro" id="IPR001362">
    <property type="entry name" value="Glyco_hydro_32"/>
</dbReference>
<dbReference type="InterPro" id="IPR013148">
    <property type="entry name" value="Glyco_hydro_32_N"/>
</dbReference>
<evidence type="ECO:0000256" key="2">
    <source>
        <dbReference type="ARBA" id="ARBA00012758"/>
    </source>
</evidence>
<dbReference type="InterPro" id="IPR051214">
    <property type="entry name" value="GH32_Enzymes"/>
</dbReference>
<dbReference type="EC" id="3.2.1.26" evidence="2"/>
<dbReference type="InterPro" id="IPR013320">
    <property type="entry name" value="ConA-like_dom_sf"/>
</dbReference>
<reference evidence="8 9" key="1">
    <citation type="submission" date="2015-09" db="EMBL/GenBank/DDBJ databases">
        <authorList>
            <consortium name="Pathogen Informatics"/>
        </authorList>
    </citation>
    <scope>NUCLEOTIDE SEQUENCE [LARGE SCALE GENOMIC DNA]</scope>
    <source>
        <strain evidence="8 9">2789STDY5608849</strain>
    </source>
</reference>
<dbReference type="AlphaFoldDB" id="A0A174A3W2"/>